<keyword evidence="2" id="KW-1185">Reference proteome</keyword>
<dbReference type="eggNOG" id="ENOG502TFHU">
    <property type="taxonomic scope" value="Eukaryota"/>
</dbReference>
<organism evidence="2">
    <name type="scientific">Caenorhabditis brenneri</name>
    <name type="common">Nematode worm</name>
    <dbReference type="NCBI Taxonomy" id="135651"/>
    <lineage>
        <taxon>Eukaryota</taxon>
        <taxon>Metazoa</taxon>
        <taxon>Ecdysozoa</taxon>
        <taxon>Nematoda</taxon>
        <taxon>Chromadorea</taxon>
        <taxon>Rhabditida</taxon>
        <taxon>Rhabditina</taxon>
        <taxon>Rhabditomorpha</taxon>
        <taxon>Rhabditoidea</taxon>
        <taxon>Rhabditidae</taxon>
        <taxon>Peloderinae</taxon>
        <taxon>Caenorhabditis</taxon>
    </lineage>
</organism>
<dbReference type="FunCoup" id="G0N391">
    <property type="interactions" value="1063"/>
</dbReference>
<dbReference type="AlphaFoldDB" id="G0N391"/>
<sequence length="298" mass="34995">MSSRRQSKNNSHIWDNLTGVTTRRNPYYFNPHDTTGSTVSILEYSREEITVVSPRPKCQHHHYHLKEKRAQKPKPKDVYVTNREREQAEQPKALATWKYQPMRKEKYNPNAVSDAFEAYQHRIKVKKWAEPKVTSIKKRVTINETATEVVEDYCPHHHHQKYQKLRVTNRRDDEIKIDNFTAKTVTAGVECVEEAEEMEEEYNDEIRIQKKPGFYGTIEAEQCAEQAAGYLSYASENMDRLRFVTEAVYPQSNVHLKVLHDIEEDVKEFNSQMRHRRVRVPASAGTQTQVAHFIIHDN</sequence>
<dbReference type="InParanoid" id="G0N391"/>
<dbReference type="Proteomes" id="UP000008068">
    <property type="component" value="Unassembled WGS sequence"/>
</dbReference>
<protein>
    <submittedName>
        <fullName evidence="1">Uncharacterized protein</fullName>
    </submittedName>
</protein>
<dbReference type="EMBL" id="GL379833">
    <property type="protein sequence ID" value="EGT51413.1"/>
    <property type="molecule type" value="Genomic_DNA"/>
</dbReference>
<evidence type="ECO:0000313" key="2">
    <source>
        <dbReference type="Proteomes" id="UP000008068"/>
    </source>
</evidence>
<gene>
    <name evidence="1" type="ORF">CAEBREN_30900</name>
</gene>
<dbReference type="OrthoDB" id="5817427at2759"/>
<evidence type="ECO:0000313" key="1">
    <source>
        <dbReference type="EMBL" id="EGT51413.1"/>
    </source>
</evidence>
<name>G0N391_CAEBE</name>
<dbReference type="HOGENOM" id="CLU_079717_0_0_1"/>
<proteinExistence type="predicted"/>
<accession>G0N391</accession>
<reference evidence="2" key="1">
    <citation type="submission" date="2011-07" db="EMBL/GenBank/DDBJ databases">
        <authorList>
            <consortium name="Caenorhabditis brenneri Sequencing and Analysis Consortium"/>
            <person name="Wilson R.K."/>
        </authorList>
    </citation>
    <scope>NUCLEOTIDE SEQUENCE [LARGE SCALE GENOMIC DNA]</scope>
    <source>
        <strain evidence="2">PB2801</strain>
    </source>
</reference>